<name>A0A1V4HQV9_9BACL</name>
<dbReference type="OrthoDB" id="2375554at2"/>
<sequence>MEWLAGWLKTVIMVIMLATFVDLLLPSNTMQRYVKTVMSLFILLTLLSPVLQLFQKDWDMDQLIGQAEQKQNEKTMYASSGQGDQRMKSLEVITKDAQKLQAEGQKQSQQMLQTQLAGMMKEDLQKQTDLVIRDVQVAAQIDNNGKPVIMKVRVTLDDIDAKKQAQASGTAKSIAAMEPVKPVDPIRIEPTTSKQTNSTTDQPAAAAPGLPARLEQEVDRLKQGIARNWLVEPAQIDIQVDQRNGRIAR</sequence>
<comment type="caution">
    <text evidence="3">The sequence shown here is derived from an EMBL/GenBank/DDBJ whole genome shotgun (WGS) entry which is preliminary data.</text>
</comment>
<gene>
    <name evidence="3" type="ORF">BC351_16470</name>
</gene>
<evidence type="ECO:0000313" key="3">
    <source>
        <dbReference type="EMBL" id="OPH60792.1"/>
    </source>
</evidence>
<evidence type="ECO:0000256" key="1">
    <source>
        <dbReference type="SAM" id="MobiDB-lite"/>
    </source>
</evidence>
<evidence type="ECO:0000256" key="2">
    <source>
        <dbReference type="SAM" id="Phobius"/>
    </source>
</evidence>
<protein>
    <submittedName>
        <fullName evidence="3">Stage III sporulation protein AF</fullName>
    </submittedName>
</protein>
<keyword evidence="4" id="KW-1185">Reference proteome</keyword>
<keyword evidence="2" id="KW-0472">Membrane</keyword>
<proteinExistence type="predicted"/>
<dbReference type="InterPro" id="IPR014245">
    <property type="entry name" value="Spore_III_AF"/>
</dbReference>
<dbReference type="EMBL" id="MBTG01000003">
    <property type="protein sequence ID" value="OPH60792.1"/>
    <property type="molecule type" value="Genomic_DNA"/>
</dbReference>
<dbReference type="Proteomes" id="UP000190626">
    <property type="component" value="Unassembled WGS sequence"/>
</dbReference>
<keyword evidence="2" id="KW-0812">Transmembrane</keyword>
<feature type="transmembrane region" description="Helical" evidence="2">
    <location>
        <begin position="6"/>
        <end position="25"/>
    </location>
</feature>
<evidence type="ECO:0000313" key="4">
    <source>
        <dbReference type="Proteomes" id="UP000190626"/>
    </source>
</evidence>
<feature type="region of interest" description="Disordered" evidence="1">
    <location>
        <begin position="166"/>
        <end position="208"/>
    </location>
</feature>
<accession>A0A1V4HQV9</accession>
<feature type="compositionally biased region" description="Polar residues" evidence="1">
    <location>
        <begin position="190"/>
        <end position="202"/>
    </location>
</feature>
<feature type="transmembrane region" description="Helical" evidence="2">
    <location>
        <begin position="37"/>
        <end position="54"/>
    </location>
</feature>
<dbReference type="RefSeq" id="WP_079409543.1">
    <property type="nucleotide sequence ID" value="NZ_MBTG01000003.1"/>
</dbReference>
<dbReference type="Pfam" id="PF09581">
    <property type="entry name" value="Spore_III_AF"/>
    <property type="match status" value="1"/>
</dbReference>
<keyword evidence="2" id="KW-1133">Transmembrane helix</keyword>
<dbReference type="AlphaFoldDB" id="A0A1V4HQV9"/>
<dbReference type="STRING" id="1469647.BC351_16470"/>
<reference evidence="4" key="1">
    <citation type="submission" date="2016-07" db="EMBL/GenBank/DDBJ databases">
        <authorList>
            <person name="Florea S."/>
            <person name="Webb J.S."/>
            <person name="Jaromczyk J."/>
            <person name="Schardl C.L."/>
        </authorList>
    </citation>
    <scope>NUCLEOTIDE SEQUENCE [LARGE SCALE GENOMIC DNA]</scope>
    <source>
        <strain evidence="4">CY1</strain>
    </source>
</reference>
<organism evidence="3 4">
    <name type="scientific">Paenibacillus ferrarius</name>
    <dbReference type="NCBI Taxonomy" id="1469647"/>
    <lineage>
        <taxon>Bacteria</taxon>
        <taxon>Bacillati</taxon>
        <taxon>Bacillota</taxon>
        <taxon>Bacilli</taxon>
        <taxon>Bacillales</taxon>
        <taxon>Paenibacillaceae</taxon>
        <taxon>Paenibacillus</taxon>
    </lineage>
</organism>
<dbReference type="NCBIfam" id="TIGR02896">
    <property type="entry name" value="spore_III_AF"/>
    <property type="match status" value="1"/>
</dbReference>